<dbReference type="Proteomes" id="UP001732700">
    <property type="component" value="Unassembled WGS sequence"/>
</dbReference>
<proteinExistence type="predicted"/>
<evidence type="ECO:0000313" key="2">
    <source>
        <dbReference type="Proteomes" id="UP001732700"/>
    </source>
</evidence>
<evidence type="ECO:0000313" key="1">
    <source>
        <dbReference type="EnsemblPlants" id="AVESA.00010b.r2.UnG1448730.1.CDS.1"/>
    </source>
</evidence>
<accession>A0ACD6AU41</accession>
<protein>
    <submittedName>
        <fullName evidence="1">Uncharacterized protein</fullName>
    </submittedName>
</protein>
<reference evidence="1" key="1">
    <citation type="submission" date="2025-09" db="UniProtKB">
        <authorList>
            <consortium name="EnsemblPlants"/>
        </authorList>
    </citation>
    <scope>IDENTIFICATION</scope>
</reference>
<keyword evidence="2" id="KW-1185">Reference proteome</keyword>
<name>A0ACD6AU41_AVESA</name>
<sequence>MGDFGEMLSDEAVRALELLDEPEAPPQCCMISAHALSGTEASATIRLPVTVGDKVMLLLLDSGSSHSFINANFAQSIGAHTLSIPPVPVKVANGQCIPCDSLVPQLEWHCQGSVFHTDLRVLDLGAYDGVLGMDWLASFSPMSCDWQGKAISFAHKGKTVILQGITSDTLAPPTQMDFSALLQLQATNAIWSMAVVEVVPPTAISSDLPVAISRVLSEFADVFEEPSGYLLIASTTMRFHWKLGYNHQTLSHTDTRQFKRMRLNVRYKRC</sequence>
<dbReference type="EnsemblPlants" id="AVESA.00010b.r2.UnG1448730.1">
    <property type="protein sequence ID" value="AVESA.00010b.r2.UnG1448730.1.CDS.1"/>
    <property type="gene ID" value="AVESA.00010b.r2.UnG1448730"/>
</dbReference>
<organism evidence="1 2">
    <name type="scientific">Avena sativa</name>
    <name type="common">Oat</name>
    <dbReference type="NCBI Taxonomy" id="4498"/>
    <lineage>
        <taxon>Eukaryota</taxon>
        <taxon>Viridiplantae</taxon>
        <taxon>Streptophyta</taxon>
        <taxon>Embryophyta</taxon>
        <taxon>Tracheophyta</taxon>
        <taxon>Spermatophyta</taxon>
        <taxon>Magnoliopsida</taxon>
        <taxon>Liliopsida</taxon>
        <taxon>Poales</taxon>
        <taxon>Poaceae</taxon>
        <taxon>BOP clade</taxon>
        <taxon>Pooideae</taxon>
        <taxon>Poodae</taxon>
        <taxon>Poeae</taxon>
        <taxon>Poeae Chloroplast Group 1 (Aveneae type)</taxon>
        <taxon>Aveninae</taxon>
        <taxon>Avena</taxon>
    </lineage>
</organism>